<dbReference type="EMBL" id="SJPR01000001">
    <property type="protein sequence ID" value="TWU00667.1"/>
    <property type="molecule type" value="Genomic_DNA"/>
</dbReference>
<keyword evidence="3" id="KW-1185">Reference proteome</keyword>
<keyword evidence="1" id="KW-1133">Transmembrane helix</keyword>
<accession>A0A5C6AMG0</accession>
<keyword evidence="1" id="KW-0812">Transmembrane</keyword>
<feature type="transmembrane region" description="Helical" evidence="1">
    <location>
        <begin position="12"/>
        <end position="32"/>
    </location>
</feature>
<organism evidence="2 3">
    <name type="scientific">Botrimarina colliarenosi</name>
    <dbReference type="NCBI Taxonomy" id="2528001"/>
    <lineage>
        <taxon>Bacteria</taxon>
        <taxon>Pseudomonadati</taxon>
        <taxon>Planctomycetota</taxon>
        <taxon>Planctomycetia</taxon>
        <taxon>Pirellulales</taxon>
        <taxon>Lacipirellulaceae</taxon>
        <taxon>Botrimarina</taxon>
    </lineage>
</organism>
<dbReference type="PROSITE" id="PS51257">
    <property type="entry name" value="PROKAR_LIPOPROTEIN"/>
    <property type="match status" value="1"/>
</dbReference>
<name>A0A5C6AMG0_9BACT</name>
<protein>
    <submittedName>
        <fullName evidence="2">Uncharacterized protein</fullName>
    </submittedName>
</protein>
<dbReference type="AlphaFoldDB" id="A0A5C6AMG0"/>
<evidence type="ECO:0000256" key="1">
    <source>
        <dbReference type="SAM" id="Phobius"/>
    </source>
</evidence>
<sequence>MDGPKPRRRRWFALRFGLATLLFLTACVAGYLGGYDYGMRRALEDQGPLAVSMRVYWVGDLIQPIDHAAERDVLDRDFDELVDLITSTVYSNEWKSDDAFLRRIPADESLVITSRNRCHSEIAELLKQLRRPVP</sequence>
<keyword evidence="1" id="KW-0472">Membrane</keyword>
<dbReference type="Proteomes" id="UP000317421">
    <property type="component" value="Unassembled WGS sequence"/>
</dbReference>
<reference evidence="2 3" key="1">
    <citation type="submission" date="2019-02" db="EMBL/GenBank/DDBJ databases">
        <title>Deep-cultivation of Planctomycetes and their phenomic and genomic characterization uncovers novel biology.</title>
        <authorList>
            <person name="Wiegand S."/>
            <person name="Jogler M."/>
            <person name="Boedeker C."/>
            <person name="Pinto D."/>
            <person name="Vollmers J."/>
            <person name="Rivas-Marin E."/>
            <person name="Kohn T."/>
            <person name="Peeters S.H."/>
            <person name="Heuer A."/>
            <person name="Rast P."/>
            <person name="Oberbeckmann S."/>
            <person name="Bunk B."/>
            <person name="Jeske O."/>
            <person name="Meyerdierks A."/>
            <person name="Storesund J.E."/>
            <person name="Kallscheuer N."/>
            <person name="Luecker S."/>
            <person name="Lage O.M."/>
            <person name="Pohl T."/>
            <person name="Merkel B.J."/>
            <person name="Hornburger P."/>
            <person name="Mueller R.-W."/>
            <person name="Bruemmer F."/>
            <person name="Labrenz M."/>
            <person name="Spormann A.M."/>
            <person name="Op Den Camp H."/>
            <person name="Overmann J."/>
            <person name="Amann R."/>
            <person name="Jetten M.S.M."/>
            <person name="Mascher T."/>
            <person name="Medema M.H."/>
            <person name="Devos D.P."/>
            <person name="Kaster A.-K."/>
            <person name="Ovreas L."/>
            <person name="Rohde M."/>
            <person name="Galperin M.Y."/>
            <person name="Jogler C."/>
        </authorList>
    </citation>
    <scope>NUCLEOTIDE SEQUENCE [LARGE SCALE GENOMIC DNA]</scope>
    <source>
        <strain evidence="2 3">Pla108</strain>
    </source>
</reference>
<evidence type="ECO:0000313" key="3">
    <source>
        <dbReference type="Proteomes" id="UP000317421"/>
    </source>
</evidence>
<evidence type="ECO:0000313" key="2">
    <source>
        <dbReference type="EMBL" id="TWU00667.1"/>
    </source>
</evidence>
<dbReference type="RefSeq" id="WP_197526347.1">
    <property type="nucleotide sequence ID" value="NZ_SJPR01000001.1"/>
</dbReference>
<gene>
    <name evidence="2" type="ORF">Pla108_16190</name>
</gene>
<proteinExistence type="predicted"/>
<comment type="caution">
    <text evidence="2">The sequence shown here is derived from an EMBL/GenBank/DDBJ whole genome shotgun (WGS) entry which is preliminary data.</text>
</comment>